<sequence length="665" mass="71361">MFLVNDRSTSPYREIAFIQSIFPDGTVTRGSGTVVGNNDVLTALHVIYDDRYGGQAVSVTVTPGAYINSTSFSAPLGTYAARSWSGYSSNWDKNGDHVPSYEEVGHDLALINLDTNIGATTGILGISTTGSDLTGTVLGYPARGTGLMQDSAAATYVADYPLYFVDTGLGAGASGGPLLERSGATASIRGVLSAGDNANTFSLYAALTGANAAWLSKASSANDGLLDASSAYRLSGLGVASGSDADDILIQARLSYDTTGTAQVYGYRGADALIMRGSSWSYQLTTATDDPSLLQVKDNVSGQTLNLHDVNALDFSDKTVFVMTENQAQLARLYTVFDRVPDLAGLAYWTDLQAHGMSFTDISRSFANSAEFIAHYGTSTNSQFASLLYERVLDRAGDGDGLNYWTTLMDQGMNRLDVMTHFTNSPESQQLTEGSAGYLKIVDHVAWTNADVVIQKGVAFGSSYGDSLLQSEMVADSGHTMRVFGGQGNDVLSLQGTVADYGRTATAPSTLVLTANNGSVALEVHDVNVLRFQDRDIFVLDQQEAQIARLYTAFDRVPEYQGIEYWMHQHALGRSFDDIASNFTASPEFATWYGSQDNVGFTNTLYRTVLGREGEASGLSYWATQLEHGMSRANVMLHFTESPENQQLTEGSSGFIQLVGQADWA</sequence>
<dbReference type="GO" id="GO:0006508">
    <property type="term" value="P:proteolysis"/>
    <property type="evidence" value="ECO:0007669"/>
    <property type="project" value="UniProtKB-KW"/>
</dbReference>
<comment type="caution">
    <text evidence="8">The sequence shown here is derived from an EMBL/GenBank/DDBJ whole genome shotgun (WGS) entry which is preliminary data.</text>
</comment>
<dbReference type="InterPro" id="IPR008256">
    <property type="entry name" value="Peptidase_S1B"/>
</dbReference>
<dbReference type="Pfam" id="PF13946">
    <property type="entry name" value="DUF4214"/>
    <property type="match status" value="2"/>
</dbReference>
<evidence type="ECO:0000256" key="3">
    <source>
        <dbReference type="ARBA" id="ARBA00022729"/>
    </source>
</evidence>
<dbReference type="InterPro" id="IPR025282">
    <property type="entry name" value="DUF4214"/>
</dbReference>
<dbReference type="Pfam" id="PF13365">
    <property type="entry name" value="Trypsin_2"/>
    <property type="match status" value="1"/>
</dbReference>
<dbReference type="eggNOG" id="COG3591">
    <property type="taxonomic scope" value="Bacteria"/>
</dbReference>
<keyword evidence="5 6" id="KW-0720">Serine protease</keyword>
<evidence type="ECO:0000256" key="1">
    <source>
        <dbReference type="ARBA" id="ARBA00008764"/>
    </source>
</evidence>
<evidence type="ECO:0000313" key="8">
    <source>
        <dbReference type="EMBL" id="SCZ40770.1"/>
    </source>
</evidence>
<dbReference type="InterPro" id="IPR043504">
    <property type="entry name" value="Peptidase_S1_PA_chymotrypsin"/>
</dbReference>
<dbReference type="OrthoDB" id="6734599at2"/>
<feature type="domain" description="DUF4214" evidence="7">
    <location>
        <begin position="580"/>
        <end position="648"/>
    </location>
</feature>
<accession>A0A1G5NVL5</accession>
<dbReference type="Gene3D" id="1.10.3130.20">
    <property type="entry name" value="Phycobilisome linker domain"/>
    <property type="match status" value="2"/>
</dbReference>
<dbReference type="GO" id="GO:0008236">
    <property type="term" value="F:serine-type peptidase activity"/>
    <property type="evidence" value="ECO:0007669"/>
    <property type="project" value="UniProtKB-KW"/>
</dbReference>
<proteinExistence type="inferred from homology"/>
<evidence type="ECO:0000256" key="4">
    <source>
        <dbReference type="ARBA" id="ARBA00022801"/>
    </source>
</evidence>
<name>A0A1G5NVL5_9PSED</name>
<evidence type="ECO:0000313" key="9">
    <source>
        <dbReference type="Proteomes" id="UP000183046"/>
    </source>
</evidence>
<dbReference type="RefSeq" id="WP_074584231.1">
    <property type="nucleotide sequence ID" value="NZ_FMWB01000007.1"/>
</dbReference>
<dbReference type="InterPro" id="IPR038255">
    <property type="entry name" value="PBS_linker_sf"/>
</dbReference>
<dbReference type="eggNOG" id="COG2340">
    <property type="taxonomic scope" value="Bacteria"/>
</dbReference>
<dbReference type="Proteomes" id="UP000183046">
    <property type="component" value="Unassembled WGS sequence"/>
</dbReference>
<keyword evidence="3" id="KW-0732">Signal</keyword>
<dbReference type="EC" id="3.4.21.-" evidence="6"/>
<protein>
    <recommendedName>
        <fullName evidence="6">Serine protease</fullName>
        <ecNumber evidence="6">3.4.21.-</ecNumber>
    </recommendedName>
</protein>
<organism evidence="8 9">
    <name type="scientific">Pseudomonas oryzihabitans</name>
    <dbReference type="NCBI Taxonomy" id="47885"/>
    <lineage>
        <taxon>Bacteria</taxon>
        <taxon>Pseudomonadati</taxon>
        <taxon>Pseudomonadota</taxon>
        <taxon>Gammaproteobacteria</taxon>
        <taxon>Pseudomonadales</taxon>
        <taxon>Pseudomonadaceae</taxon>
        <taxon>Pseudomonas</taxon>
    </lineage>
</organism>
<dbReference type="Gene3D" id="2.40.10.10">
    <property type="entry name" value="Trypsin-like serine proteases"/>
    <property type="match status" value="2"/>
</dbReference>
<dbReference type="PRINTS" id="PR00839">
    <property type="entry name" value="V8PROTEASE"/>
</dbReference>
<reference evidence="9" key="1">
    <citation type="submission" date="2016-10" db="EMBL/GenBank/DDBJ databases">
        <authorList>
            <person name="de Groot N.N."/>
        </authorList>
    </citation>
    <scope>NUCLEOTIDE SEQUENCE [LARGE SCALE GENOMIC DNA]</scope>
    <source>
        <strain evidence="9">DSM 15758</strain>
    </source>
</reference>
<dbReference type="EMBL" id="FMWB01000007">
    <property type="protein sequence ID" value="SCZ40770.1"/>
    <property type="molecule type" value="Genomic_DNA"/>
</dbReference>
<comment type="similarity">
    <text evidence="1 6">Belongs to the peptidase S1B family.</text>
</comment>
<dbReference type="AlphaFoldDB" id="A0A1G5NVL5"/>
<gene>
    <name evidence="8" type="ORF">SAMN05216279_107276</name>
</gene>
<dbReference type="SUPFAM" id="SSF50494">
    <property type="entry name" value="Trypsin-like serine proteases"/>
    <property type="match status" value="1"/>
</dbReference>
<keyword evidence="4 6" id="KW-0378">Hydrolase</keyword>
<keyword evidence="2 6" id="KW-0645">Protease</keyword>
<evidence type="ECO:0000256" key="2">
    <source>
        <dbReference type="ARBA" id="ARBA00022670"/>
    </source>
</evidence>
<feature type="domain" description="DUF4214" evidence="7">
    <location>
        <begin position="365"/>
        <end position="431"/>
    </location>
</feature>
<evidence type="ECO:0000256" key="5">
    <source>
        <dbReference type="ARBA" id="ARBA00022825"/>
    </source>
</evidence>
<evidence type="ECO:0000259" key="7">
    <source>
        <dbReference type="Pfam" id="PF13946"/>
    </source>
</evidence>
<dbReference type="InterPro" id="IPR009003">
    <property type="entry name" value="Peptidase_S1_PA"/>
</dbReference>
<evidence type="ECO:0000256" key="6">
    <source>
        <dbReference type="RuleBase" id="RU004296"/>
    </source>
</evidence>